<feature type="compositionally biased region" description="Polar residues" evidence="1">
    <location>
        <begin position="233"/>
        <end position="248"/>
    </location>
</feature>
<dbReference type="OrthoDB" id="2365705at2759"/>
<name>A0A1Y1ZAD8_9FUNG</name>
<dbReference type="Proteomes" id="UP000193498">
    <property type="component" value="Unassembled WGS sequence"/>
</dbReference>
<gene>
    <name evidence="2" type="ORF">K493DRAFT_332856</name>
</gene>
<protein>
    <submittedName>
        <fullName evidence="2">Uncharacterized protein</fullName>
    </submittedName>
</protein>
<accession>A0A1Y1ZAD8</accession>
<reference evidence="2 3" key="1">
    <citation type="submission" date="2016-07" db="EMBL/GenBank/DDBJ databases">
        <title>Pervasive Adenine N6-methylation of Active Genes in Fungi.</title>
        <authorList>
            <consortium name="DOE Joint Genome Institute"/>
            <person name="Mondo S.J."/>
            <person name="Dannebaum R.O."/>
            <person name="Kuo R.C."/>
            <person name="Labutti K."/>
            <person name="Haridas S."/>
            <person name="Kuo A."/>
            <person name="Salamov A."/>
            <person name="Ahrendt S.R."/>
            <person name="Lipzen A."/>
            <person name="Sullivan W."/>
            <person name="Andreopoulos W.B."/>
            <person name="Clum A."/>
            <person name="Lindquist E."/>
            <person name="Daum C."/>
            <person name="Ramamoorthy G.K."/>
            <person name="Gryganskyi A."/>
            <person name="Culley D."/>
            <person name="Magnuson J.K."/>
            <person name="James T.Y."/>
            <person name="O'Malley M.A."/>
            <person name="Stajich J.E."/>
            <person name="Spatafora J.W."/>
            <person name="Visel A."/>
            <person name="Grigoriev I.V."/>
        </authorList>
    </citation>
    <scope>NUCLEOTIDE SEQUENCE [LARGE SCALE GENOMIC DNA]</scope>
    <source>
        <strain evidence="2 3">CBS 931.73</strain>
    </source>
</reference>
<feature type="region of interest" description="Disordered" evidence="1">
    <location>
        <begin position="196"/>
        <end position="248"/>
    </location>
</feature>
<feature type="compositionally biased region" description="Polar residues" evidence="1">
    <location>
        <begin position="196"/>
        <end position="209"/>
    </location>
</feature>
<keyword evidence="3" id="KW-1185">Reference proteome</keyword>
<dbReference type="EMBL" id="MCFE01000010">
    <property type="protein sequence ID" value="ORY07242.1"/>
    <property type="molecule type" value="Genomic_DNA"/>
</dbReference>
<sequence length="363" mass="40860">MSEVFIKNFKLNNELNTTKLPSFQLEKSAFQFSLPLRPNVCVTCLTCLTCAGRYGTNDCQCTATEIQWNKKKLGYKVEFRRRSIIPNNRVFMSWLKANLSQRLIWDESCKEVKLLFNEDISGNKLSPGSGRFRSSNITTSKRSPVSKMTASKRVQDCIVSSDSFLVSQLKSPISSLSTQNNVTLCQDYVKSETNTILPPLPSQTTTPHNTKIRKNITARNTPPSLEDDDRRCQFSSPSPSPRLQTPSNGDIAPLVTYDLAQLIASASPKEIIPLRTVTLRVGKKIVKDRIMIDSKITFNNLIQSAVLSSPPAGKRYVIKSMDKQYEYLPDDFVSQTFRGIEHVELYLDHESVPSINLGDFDVC</sequence>
<dbReference type="InParanoid" id="A0A1Y1ZAD8"/>
<organism evidence="2 3">
    <name type="scientific">Basidiobolus meristosporus CBS 931.73</name>
    <dbReference type="NCBI Taxonomy" id="1314790"/>
    <lineage>
        <taxon>Eukaryota</taxon>
        <taxon>Fungi</taxon>
        <taxon>Fungi incertae sedis</taxon>
        <taxon>Zoopagomycota</taxon>
        <taxon>Entomophthoromycotina</taxon>
        <taxon>Basidiobolomycetes</taxon>
        <taxon>Basidiobolales</taxon>
        <taxon>Basidiobolaceae</taxon>
        <taxon>Basidiobolus</taxon>
    </lineage>
</organism>
<dbReference type="AlphaFoldDB" id="A0A1Y1ZAD8"/>
<evidence type="ECO:0000256" key="1">
    <source>
        <dbReference type="SAM" id="MobiDB-lite"/>
    </source>
</evidence>
<evidence type="ECO:0000313" key="2">
    <source>
        <dbReference type="EMBL" id="ORY07242.1"/>
    </source>
</evidence>
<comment type="caution">
    <text evidence="2">The sequence shown here is derived from an EMBL/GenBank/DDBJ whole genome shotgun (WGS) entry which is preliminary data.</text>
</comment>
<proteinExistence type="predicted"/>
<evidence type="ECO:0000313" key="3">
    <source>
        <dbReference type="Proteomes" id="UP000193498"/>
    </source>
</evidence>